<dbReference type="CDD" id="cd00831">
    <property type="entry name" value="CHS_like"/>
    <property type="match status" value="1"/>
</dbReference>
<dbReference type="PANTHER" id="PTHR11877:SF46">
    <property type="entry name" value="TYPE III POLYKETIDE SYNTHASE A"/>
    <property type="match status" value="1"/>
</dbReference>
<evidence type="ECO:0000256" key="4">
    <source>
        <dbReference type="SAM" id="MobiDB-lite"/>
    </source>
</evidence>
<dbReference type="InterPro" id="IPR016039">
    <property type="entry name" value="Thiolase-like"/>
</dbReference>
<dbReference type="EMBL" id="CAWUHD010000036">
    <property type="protein sequence ID" value="CAK7220624.1"/>
    <property type="molecule type" value="Genomic_DNA"/>
</dbReference>
<comment type="caution">
    <text evidence="7">The sequence shown here is derived from an EMBL/GenBank/DDBJ whole genome shotgun (WGS) entry which is preliminary data.</text>
</comment>
<dbReference type="Pfam" id="PF00195">
    <property type="entry name" value="Chal_sti_synt_N"/>
    <property type="match status" value="1"/>
</dbReference>
<dbReference type="PANTHER" id="PTHR11877">
    <property type="entry name" value="HYDROXYMETHYLGLUTARYL-COA SYNTHASE"/>
    <property type="match status" value="1"/>
</dbReference>
<organism evidence="7 8">
    <name type="scientific">Sporothrix eucalyptigena</name>
    <dbReference type="NCBI Taxonomy" id="1812306"/>
    <lineage>
        <taxon>Eukaryota</taxon>
        <taxon>Fungi</taxon>
        <taxon>Dikarya</taxon>
        <taxon>Ascomycota</taxon>
        <taxon>Pezizomycotina</taxon>
        <taxon>Sordariomycetes</taxon>
        <taxon>Sordariomycetidae</taxon>
        <taxon>Ophiostomatales</taxon>
        <taxon>Ophiostomataceae</taxon>
        <taxon>Sporothrix</taxon>
    </lineage>
</organism>
<dbReference type="SUPFAM" id="SSF53901">
    <property type="entry name" value="Thiolase-like"/>
    <property type="match status" value="2"/>
</dbReference>
<gene>
    <name evidence="7" type="ORF">SEUCBS140593_004296</name>
</gene>
<proteinExistence type="inferred from homology"/>
<evidence type="ECO:0000256" key="3">
    <source>
        <dbReference type="RuleBase" id="RU003633"/>
    </source>
</evidence>
<dbReference type="Gene3D" id="3.40.47.10">
    <property type="match status" value="2"/>
</dbReference>
<reference evidence="7 8" key="1">
    <citation type="submission" date="2024-01" db="EMBL/GenBank/DDBJ databases">
        <authorList>
            <person name="Allen C."/>
            <person name="Tagirdzhanova G."/>
        </authorList>
    </citation>
    <scope>NUCLEOTIDE SEQUENCE [LARGE SCALE GENOMIC DNA]</scope>
</reference>
<evidence type="ECO:0000256" key="2">
    <source>
        <dbReference type="ARBA" id="ARBA00022679"/>
    </source>
</evidence>
<dbReference type="Pfam" id="PF02797">
    <property type="entry name" value="Chal_sti_synt_C"/>
    <property type="match status" value="1"/>
</dbReference>
<dbReference type="InterPro" id="IPR012328">
    <property type="entry name" value="Chalcone/stilbene_synt_C"/>
</dbReference>
<evidence type="ECO:0000259" key="5">
    <source>
        <dbReference type="Pfam" id="PF00195"/>
    </source>
</evidence>
<keyword evidence="3" id="KW-0012">Acyltransferase</keyword>
<evidence type="ECO:0000313" key="7">
    <source>
        <dbReference type="EMBL" id="CAK7220624.1"/>
    </source>
</evidence>
<keyword evidence="2 3" id="KW-0808">Transferase</keyword>
<feature type="compositionally biased region" description="Low complexity" evidence="4">
    <location>
        <begin position="415"/>
        <end position="431"/>
    </location>
</feature>
<name>A0ABP0BM14_9PEZI</name>
<feature type="domain" description="Chalcone/stilbene synthase N-terminal" evidence="5">
    <location>
        <begin position="66"/>
        <end position="219"/>
    </location>
</feature>
<feature type="domain" description="Chalcone/stilbene synthase C-terminal" evidence="6">
    <location>
        <begin position="238"/>
        <end position="382"/>
    </location>
</feature>
<dbReference type="InterPro" id="IPR011141">
    <property type="entry name" value="Polyketide_synthase_type-III"/>
</dbReference>
<dbReference type="Proteomes" id="UP001642482">
    <property type="component" value="Unassembled WGS sequence"/>
</dbReference>
<evidence type="ECO:0000256" key="1">
    <source>
        <dbReference type="ARBA" id="ARBA00005531"/>
    </source>
</evidence>
<sequence length="450" mass="48504">MATNTFSNLGLSIIGVGRQYPPYSLTSDSLETLSKRFYPDSPAMSKVLSINRLTGIEARSSIGTPDHPLVNQEKPPTITELNDIFFQEGVPLAVQAAQKAIAEARIDLSQITHIVANTCTNSANPGFDYYVLKELGIKHQVERVLLHGIGCSGGLAGLRTAANLALGHTARGKPARILVVTLELSTMMVRSELDSINELQETRIGVALFSDCGSAVVLSNGIGESAEPVYELLGWDHRMIPDTEKDLGFDVDPVGWKVVLTPRVPKLTAEQLQPTFADLVASVPELPPSYQTATDFDWAMHPGGATILTGAERAMGITPEHMRASYDTYMNHGNSSSATIFSVLDRLRNKDMDAYAPDGNPKEYIIGCAFGPGIAVESCILKRNMHARGIDTPPETESEASRSEAGDVVEDKITTVAEEASAPAPTSTTTAQDGQYEQFISSQVNNLQLD</sequence>
<feature type="region of interest" description="Disordered" evidence="4">
    <location>
        <begin position="415"/>
        <end position="435"/>
    </location>
</feature>
<evidence type="ECO:0000313" key="8">
    <source>
        <dbReference type="Proteomes" id="UP001642482"/>
    </source>
</evidence>
<keyword evidence="8" id="KW-1185">Reference proteome</keyword>
<accession>A0ABP0BM14</accession>
<comment type="similarity">
    <text evidence="1 3">Belongs to the thiolase-like superfamily. Chalcone/stilbene synthases family.</text>
</comment>
<protein>
    <recommendedName>
        <fullName evidence="9">Chalcone synthase</fullName>
    </recommendedName>
</protein>
<evidence type="ECO:0008006" key="9">
    <source>
        <dbReference type="Google" id="ProtNLM"/>
    </source>
</evidence>
<dbReference type="InterPro" id="IPR001099">
    <property type="entry name" value="Chalcone/stilbene_synt_N"/>
</dbReference>
<evidence type="ECO:0000259" key="6">
    <source>
        <dbReference type="Pfam" id="PF02797"/>
    </source>
</evidence>